<proteinExistence type="inferred from homology"/>
<protein>
    <recommendedName>
        <fullName evidence="6">Hydrolase, TatD family</fullName>
    </recommendedName>
</protein>
<dbReference type="GO" id="GO:0016788">
    <property type="term" value="F:hydrolase activity, acting on ester bonds"/>
    <property type="evidence" value="ECO:0007669"/>
    <property type="project" value="InterPro"/>
</dbReference>
<sequence>MKIIDTHSHIYSEEFDDDIEEVILRARQVGVKTILLPNIDVDSIVRLHSIADRYTDYCIPMMGLHPTSVGEDWLSQLEIIKQQFSKRSYIAIGEIGLDLYWDRTYEKEQRQAFEEQLRWSLEYDLPVAIHSRDAILECVECIRNVGQEKLRGVFHSFGGSENELTEILGLENFLLGINGVVTFKNSTLSTVLKQVDLSKIIVETDSPYLAPVPYRGKRNESSYTIKVVEKLAEIFGLSLNEVGEITTENAIKLFGLKK</sequence>
<dbReference type="InterPro" id="IPR001130">
    <property type="entry name" value="TatD-like"/>
</dbReference>
<dbReference type="SUPFAM" id="SSF51556">
    <property type="entry name" value="Metallo-dependent hydrolases"/>
    <property type="match status" value="1"/>
</dbReference>
<dbReference type="FunFam" id="3.20.20.140:FF:000005">
    <property type="entry name" value="TatD family hydrolase"/>
    <property type="match status" value="1"/>
</dbReference>
<name>A0A212J451_9BACT</name>
<feature type="binding site" evidence="4">
    <location>
        <position position="7"/>
    </location>
    <ligand>
        <name>a divalent metal cation</name>
        <dbReference type="ChEBI" id="CHEBI:60240"/>
        <label>1</label>
    </ligand>
</feature>
<dbReference type="InterPro" id="IPR018228">
    <property type="entry name" value="DNase_TatD-rel_CS"/>
</dbReference>
<dbReference type="Gene3D" id="3.20.20.140">
    <property type="entry name" value="Metal-dependent hydrolases"/>
    <property type="match status" value="1"/>
</dbReference>
<evidence type="ECO:0008006" key="6">
    <source>
        <dbReference type="Google" id="ProtNLM"/>
    </source>
</evidence>
<dbReference type="NCBIfam" id="TIGR00010">
    <property type="entry name" value="YchF/TatD family DNA exonuclease"/>
    <property type="match status" value="1"/>
</dbReference>
<dbReference type="Pfam" id="PF01026">
    <property type="entry name" value="TatD_DNase"/>
    <property type="match status" value="1"/>
</dbReference>
<dbReference type="PANTHER" id="PTHR46124">
    <property type="entry name" value="D-AMINOACYL-TRNA DEACYLASE"/>
    <property type="match status" value="1"/>
</dbReference>
<dbReference type="AlphaFoldDB" id="A0A212J451"/>
<dbReference type="GO" id="GO:0005829">
    <property type="term" value="C:cytosol"/>
    <property type="evidence" value="ECO:0007669"/>
    <property type="project" value="TreeGrafter"/>
</dbReference>
<feature type="binding site" evidence="4">
    <location>
        <position position="94"/>
    </location>
    <ligand>
        <name>a divalent metal cation</name>
        <dbReference type="ChEBI" id="CHEBI:60240"/>
        <label>1</label>
    </ligand>
</feature>
<dbReference type="EMBL" id="FLUM01000001">
    <property type="protein sequence ID" value="SBV94236.1"/>
    <property type="molecule type" value="Genomic_DNA"/>
</dbReference>
<dbReference type="InterPro" id="IPR032466">
    <property type="entry name" value="Metal_Hydrolase"/>
</dbReference>
<feature type="binding site" evidence="4">
    <location>
        <position position="130"/>
    </location>
    <ligand>
        <name>a divalent metal cation</name>
        <dbReference type="ChEBI" id="CHEBI:60240"/>
        <label>2</label>
    </ligand>
</feature>
<evidence type="ECO:0000256" key="3">
    <source>
        <dbReference type="ARBA" id="ARBA00022801"/>
    </source>
</evidence>
<dbReference type="CDD" id="cd01310">
    <property type="entry name" value="TatD_DNAse"/>
    <property type="match status" value="1"/>
</dbReference>
<organism evidence="5">
    <name type="scientific">uncultured Dysgonomonas sp</name>
    <dbReference type="NCBI Taxonomy" id="206096"/>
    <lineage>
        <taxon>Bacteria</taxon>
        <taxon>Pseudomonadati</taxon>
        <taxon>Bacteroidota</taxon>
        <taxon>Bacteroidia</taxon>
        <taxon>Bacteroidales</taxon>
        <taxon>Dysgonomonadaceae</taxon>
        <taxon>Dysgonomonas</taxon>
        <taxon>environmental samples</taxon>
    </lineage>
</organism>
<dbReference type="GO" id="GO:0046872">
    <property type="term" value="F:metal ion binding"/>
    <property type="evidence" value="ECO:0007669"/>
    <property type="project" value="UniProtKB-KW"/>
</dbReference>
<feature type="binding site" evidence="4">
    <location>
        <position position="9"/>
    </location>
    <ligand>
        <name>a divalent metal cation</name>
        <dbReference type="ChEBI" id="CHEBI:60240"/>
        <label>1</label>
    </ligand>
</feature>
<keyword evidence="3" id="KW-0378">Hydrolase</keyword>
<comment type="similarity">
    <text evidence="1">Belongs to the metallo-dependent hydrolases superfamily. TatD-type hydrolase family.</text>
</comment>
<dbReference type="PROSITE" id="PS01091">
    <property type="entry name" value="TATD_3"/>
    <property type="match status" value="1"/>
</dbReference>
<dbReference type="GO" id="GO:0004536">
    <property type="term" value="F:DNA nuclease activity"/>
    <property type="evidence" value="ECO:0007669"/>
    <property type="project" value="InterPro"/>
</dbReference>
<evidence type="ECO:0000256" key="4">
    <source>
        <dbReference type="PIRSR" id="PIRSR005902-1"/>
    </source>
</evidence>
<keyword evidence="2 4" id="KW-0479">Metal-binding</keyword>
<feature type="binding site" evidence="4">
    <location>
        <position position="155"/>
    </location>
    <ligand>
        <name>a divalent metal cation</name>
        <dbReference type="ChEBI" id="CHEBI:60240"/>
        <label>2</label>
    </ligand>
</feature>
<dbReference type="RefSeq" id="WP_296938937.1">
    <property type="nucleotide sequence ID" value="NZ_LT599032.1"/>
</dbReference>
<evidence type="ECO:0000256" key="1">
    <source>
        <dbReference type="ARBA" id="ARBA00009275"/>
    </source>
</evidence>
<accession>A0A212J451</accession>
<feature type="binding site" evidence="4">
    <location>
        <position position="205"/>
    </location>
    <ligand>
        <name>a divalent metal cation</name>
        <dbReference type="ChEBI" id="CHEBI:60240"/>
        <label>1</label>
    </ligand>
</feature>
<reference evidence="5" key="1">
    <citation type="submission" date="2016-04" db="EMBL/GenBank/DDBJ databases">
        <authorList>
            <person name="Evans L.H."/>
            <person name="Alamgir A."/>
            <person name="Owens N."/>
            <person name="Weber N.D."/>
            <person name="Virtaneva K."/>
            <person name="Barbian K."/>
            <person name="Babar A."/>
            <person name="Rosenke K."/>
        </authorList>
    </citation>
    <scope>NUCLEOTIDE SEQUENCE</scope>
    <source>
        <strain evidence="5">86-1</strain>
    </source>
</reference>
<evidence type="ECO:0000256" key="2">
    <source>
        <dbReference type="ARBA" id="ARBA00022723"/>
    </source>
</evidence>
<gene>
    <name evidence="5" type="ORF">KL86DYS1_11080</name>
</gene>
<dbReference type="PANTHER" id="PTHR46124:SF4">
    <property type="entry name" value="HYDROLASE TATD"/>
    <property type="match status" value="1"/>
</dbReference>
<evidence type="ECO:0000313" key="5">
    <source>
        <dbReference type="EMBL" id="SBV94236.1"/>
    </source>
</evidence>
<dbReference type="PIRSF" id="PIRSF005902">
    <property type="entry name" value="DNase_TatD"/>
    <property type="match status" value="1"/>
</dbReference>
<dbReference type="InterPro" id="IPR015991">
    <property type="entry name" value="TatD/YcfH-like"/>
</dbReference>